<evidence type="ECO:0000256" key="4">
    <source>
        <dbReference type="ARBA" id="ARBA00022692"/>
    </source>
</evidence>
<evidence type="ECO:0000259" key="8">
    <source>
        <dbReference type="Pfam" id="PF00482"/>
    </source>
</evidence>
<accession>A0A1A8TN12</accession>
<keyword evidence="3" id="KW-1003">Cell membrane</keyword>
<keyword evidence="5 7" id="KW-1133">Transmembrane helix</keyword>
<feature type="transmembrane region" description="Helical" evidence="7">
    <location>
        <begin position="186"/>
        <end position="208"/>
    </location>
</feature>
<dbReference type="STRING" id="1792290.MSP8886_03100"/>
<comment type="similarity">
    <text evidence="2">Belongs to the GSP F family.</text>
</comment>
<sequence length="354" mass="40861">MPWYKIQSQKDHKQYHFFDSEKDLQLFLINQGTWRVKWSVWHPKKFNYKRLLGFYQELQSALQSGFQINQAIDNLSQISSDSHLSKNSQAILEEMKKGTDFNRIISNLSTTHAQAYCKLIRPEGSREDLEQSLSVSILQLETLLNWSNRLLKSIAYPFCIIQISLIMKILHTFFLTKATSHHLLDILLDISLYSITTLIQGYVAISLANGNASNLFERLNPHFRLAKLFALLETTRKTGSPLQQALYSMPRYFEHSGIKHDILMVYYKLKLGQDYQQSFPIYWFPNEARVALHSTSQGGSIERALKLAKLQHTKKWSKAVSLYEKLIPALCLIIAGSFVTSSLLSLYRPLLEIP</sequence>
<keyword evidence="6 7" id="KW-0472">Membrane</keyword>
<dbReference type="InterPro" id="IPR018076">
    <property type="entry name" value="T2SS_GspF_dom"/>
</dbReference>
<evidence type="ECO:0000256" key="5">
    <source>
        <dbReference type="ARBA" id="ARBA00022989"/>
    </source>
</evidence>
<evidence type="ECO:0000313" key="9">
    <source>
        <dbReference type="EMBL" id="SBS34553.1"/>
    </source>
</evidence>
<keyword evidence="4 7" id="KW-0812">Transmembrane</keyword>
<evidence type="ECO:0000256" key="1">
    <source>
        <dbReference type="ARBA" id="ARBA00004651"/>
    </source>
</evidence>
<name>A0A1A8TN12_9GAMM</name>
<dbReference type="GO" id="GO:0005886">
    <property type="term" value="C:plasma membrane"/>
    <property type="evidence" value="ECO:0007669"/>
    <property type="project" value="UniProtKB-SubCell"/>
</dbReference>
<proteinExistence type="inferred from homology"/>
<keyword evidence="10" id="KW-1185">Reference proteome</keyword>
<evidence type="ECO:0000256" key="3">
    <source>
        <dbReference type="ARBA" id="ARBA00022475"/>
    </source>
</evidence>
<feature type="transmembrane region" description="Helical" evidence="7">
    <location>
        <begin position="326"/>
        <end position="347"/>
    </location>
</feature>
<dbReference type="RefSeq" id="WP_067018020.1">
    <property type="nucleotide sequence ID" value="NZ_FLOB01000008.1"/>
</dbReference>
<comment type="subcellular location">
    <subcellularLocation>
        <location evidence="1">Cell membrane</location>
        <topology evidence="1">Multi-pass membrane protein</topology>
    </subcellularLocation>
</comment>
<gene>
    <name evidence="9" type="ORF">MSP8886_03100</name>
</gene>
<feature type="domain" description="Type II secretion system protein GspF" evidence="8">
    <location>
        <begin position="54"/>
        <end position="167"/>
    </location>
</feature>
<evidence type="ECO:0000313" key="10">
    <source>
        <dbReference type="Proteomes" id="UP000092544"/>
    </source>
</evidence>
<reference evidence="9 10" key="1">
    <citation type="submission" date="2016-06" db="EMBL/GenBank/DDBJ databases">
        <authorList>
            <person name="Kjaerup R.B."/>
            <person name="Dalgaard T.S."/>
            <person name="Juul-Madsen H.R."/>
        </authorList>
    </citation>
    <scope>NUCLEOTIDE SEQUENCE [LARGE SCALE GENOMIC DNA]</scope>
    <source>
        <strain evidence="9 10">CECT 8886</strain>
    </source>
</reference>
<feature type="transmembrane region" description="Helical" evidence="7">
    <location>
        <begin position="154"/>
        <end position="174"/>
    </location>
</feature>
<dbReference type="InterPro" id="IPR003004">
    <property type="entry name" value="GspF/PilC"/>
</dbReference>
<dbReference type="PANTHER" id="PTHR30012:SF0">
    <property type="entry name" value="TYPE II SECRETION SYSTEM PROTEIN F-RELATED"/>
    <property type="match status" value="1"/>
</dbReference>
<evidence type="ECO:0000256" key="6">
    <source>
        <dbReference type="ARBA" id="ARBA00023136"/>
    </source>
</evidence>
<dbReference type="Pfam" id="PF00482">
    <property type="entry name" value="T2SSF"/>
    <property type="match status" value="1"/>
</dbReference>
<dbReference type="Proteomes" id="UP000092544">
    <property type="component" value="Unassembled WGS sequence"/>
</dbReference>
<organism evidence="9 10">
    <name type="scientific">Marinomonas spartinae</name>
    <dbReference type="NCBI Taxonomy" id="1792290"/>
    <lineage>
        <taxon>Bacteria</taxon>
        <taxon>Pseudomonadati</taxon>
        <taxon>Pseudomonadota</taxon>
        <taxon>Gammaproteobacteria</taxon>
        <taxon>Oceanospirillales</taxon>
        <taxon>Oceanospirillaceae</taxon>
        <taxon>Marinomonas</taxon>
    </lineage>
</organism>
<protein>
    <submittedName>
        <fullName evidence="9">Type IV pilin biogenesis protein</fullName>
    </submittedName>
</protein>
<dbReference type="AlphaFoldDB" id="A0A1A8TN12"/>
<dbReference type="EMBL" id="FLOB01000008">
    <property type="protein sequence ID" value="SBS34553.1"/>
    <property type="molecule type" value="Genomic_DNA"/>
</dbReference>
<evidence type="ECO:0000256" key="7">
    <source>
        <dbReference type="SAM" id="Phobius"/>
    </source>
</evidence>
<evidence type="ECO:0000256" key="2">
    <source>
        <dbReference type="ARBA" id="ARBA00005745"/>
    </source>
</evidence>
<dbReference type="Gene3D" id="1.20.81.30">
    <property type="entry name" value="Type II secretion system (T2SS), domain F"/>
    <property type="match status" value="1"/>
</dbReference>
<dbReference type="InterPro" id="IPR042094">
    <property type="entry name" value="T2SS_GspF_sf"/>
</dbReference>
<dbReference type="PANTHER" id="PTHR30012">
    <property type="entry name" value="GENERAL SECRETION PATHWAY PROTEIN"/>
    <property type="match status" value="1"/>
</dbReference>